<evidence type="ECO:0000313" key="12">
    <source>
        <dbReference type="Proteomes" id="UP001228636"/>
    </source>
</evidence>
<evidence type="ECO:0000256" key="4">
    <source>
        <dbReference type="ARBA" id="ARBA00022475"/>
    </source>
</evidence>
<keyword evidence="6 10" id="KW-0812">Transmembrane</keyword>
<feature type="transmembrane region" description="Helical" evidence="10">
    <location>
        <begin position="32"/>
        <end position="53"/>
    </location>
</feature>
<dbReference type="PANTHER" id="PTHR36844:SF1">
    <property type="entry name" value="PROTEASE PRSW"/>
    <property type="match status" value="1"/>
</dbReference>
<protein>
    <recommendedName>
        <fullName evidence="3">Protease PrsW</fullName>
    </recommendedName>
</protein>
<evidence type="ECO:0000256" key="6">
    <source>
        <dbReference type="ARBA" id="ARBA00022692"/>
    </source>
</evidence>
<sequence>MHLLLLAIAPATIIILYIYFKDKFEKEPIPFLLKNFLLGATVSVLITIILGGFADRFLPVTDVTNMFQQFVKAFIVVALVEEFSKYVIVKYYAQRNKEYNEPFDGIVYAVMVSMGFATLENVLYVFQHGVSTGILRAFTAVPAHATFAILMGYFMGKAKFSKNRIVLNLTGLFFATLFHGAYDFFLFINFIPGISIGAFISLGIGILLSRKAIKRHQDSSIFKFLIKKKPQN</sequence>
<dbReference type="PIRSF" id="PIRSF016933">
    <property type="entry name" value="PrsW"/>
    <property type="match status" value="1"/>
</dbReference>
<dbReference type="PANTHER" id="PTHR36844">
    <property type="entry name" value="PROTEASE PRSW"/>
    <property type="match status" value="1"/>
</dbReference>
<dbReference type="Pfam" id="PF13367">
    <property type="entry name" value="PrsW-protease"/>
    <property type="match status" value="1"/>
</dbReference>
<evidence type="ECO:0000256" key="5">
    <source>
        <dbReference type="ARBA" id="ARBA00022670"/>
    </source>
</evidence>
<comment type="caution">
    <text evidence="11">The sequence shown here is derived from an EMBL/GenBank/DDBJ whole genome shotgun (WGS) entry which is preliminary data.</text>
</comment>
<dbReference type="AlphaFoldDB" id="A0AAJ1VGF9"/>
<dbReference type="EMBL" id="JAUFQH010000005">
    <property type="protein sequence ID" value="MDN3619239.1"/>
    <property type="molecule type" value="Genomic_DNA"/>
</dbReference>
<dbReference type="Proteomes" id="UP001228636">
    <property type="component" value="Unassembled WGS sequence"/>
</dbReference>
<evidence type="ECO:0000256" key="9">
    <source>
        <dbReference type="ARBA" id="ARBA00023136"/>
    </source>
</evidence>
<keyword evidence="7 11" id="KW-0378">Hydrolase</keyword>
<keyword evidence="5 11" id="KW-0645">Protease</keyword>
<evidence type="ECO:0000256" key="1">
    <source>
        <dbReference type="ARBA" id="ARBA00004651"/>
    </source>
</evidence>
<feature type="transmembrane region" description="Helical" evidence="10">
    <location>
        <begin position="188"/>
        <end position="208"/>
    </location>
</feature>
<evidence type="ECO:0000256" key="8">
    <source>
        <dbReference type="ARBA" id="ARBA00022989"/>
    </source>
</evidence>
<feature type="transmembrane region" description="Helical" evidence="10">
    <location>
        <begin position="133"/>
        <end position="153"/>
    </location>
</feature>
<evidence type="ECO:0000256" key="10">
    <source>
        <dbReference type="SAM" id="Phobius"/>
    </source>
</evidence>
<evidence type="ECO:0000256" key="2">
    <source>
        <dbReference type="ARBA" id="ARBA00009165"/>
    </source>
</evidence>
<name>A0AAJ1VGF9_9FLAO</name>
<dbReference type="RefSeq" id="WP_261973908.1">
    <property type="nucleotide sequence ID" value="NZ_CP103460.1"/>
</dbReference>
<comment type="subcellular location">
    <subcellularLocation>
        <location evidence="1">Cell membrane</location>
        <topology evidence="1">Multi-pass membrane protein</topology>
    </subcellularLocation>
</comment>
<dbReference type="InterPro" id="IPR026898">
    <property type="entry name" value="PrsW"/>
</dbReference>
<keyword evidence="9 10" id="KW-0472">Membrane</keyword>
<feature type="transmembrane region" description="Helical" evidence="10">
    <location>
        <begin position="5"/>
        <end position="20"/>
    </location>
</feature>
<keyword evidence="4" id="KW-1003">Cell membrane</keyword>
<feature type="transmembrane region" description="Helical" evidence="10">
    <location>
        <begin position="165"/>
        <end position="182"/>
    </location>
</feature>
<keyword evidence="8 10" id="KW-1133">Transmembrane helix</keyword>
<dbReference type="GO" id="GO:0008233">
    <property type="term" value="F:peptidase activity"/>
    <property type="evidence" value="ECO:0007669"/>
    <property type="project" value="UniProtKB-KW"/>
</dbReference>
<reference evidence="11 12" key="1">
    <citation type="journal article" date="2014" name="Int. J. Syst. Evol. Microbiol.">
        <title>Complete genome sequence of Corynebacterium casei LMG S-19264T (=DSM 44701T), isolated from a smear-ripened cheese.</title>
        <authorList>
            <consortium name="US DOE Joint Genome Institute (JGI-PGF)"/>
            <person name="Walter F."/>
            <person name="Albersmeier A."/>
            <person name="Kalinowski J."/>
            <person name="Ruckert C."/>
        </authorList>
    </citation>
    <scope>NUCLEOTIDE SEQUENCE [LARGE SCALE GENOMIC DNA]</scope>
    <source>
        <strain evidence="11 12">CECT 8670</strain>
    </source>
</reference>
<evidence type="ECO:0000256" key="3">
    <source>
        <dbReference type="ARBA" id="ARBA00018997"/>
    </source>
</evidence>
<gene>
    <name evidence="11" type="ORF">QWY81_07200</name>
</gene>
<accession>A0AAJ1VGF9</accession>
<dbReference type="InterPro" id="IPR023596">
    <property type="entry name" value="Peptidase_PrsW_arch/bac"/>
</dbReference>
<organism evidence="11 12">
    <name type="scientific">Polaribacter sejongensis</name>
    <dbReference type="NCBI Taxonomy" id="985043"/>
    <lineage>
        <taxon>Bacteria</taxon>
        <taxon>Pseudomonadati</taxon>
        <taxon>Bacteroidota</taxon>
        <taxon>Flavobacteriia</taxon>
        <taxon>Flavobacteriales</taxon>
        <taxon>Flavobacteriaceae</taxon>
    </lineage>
</organism>
<evidence type="ECO:0000256" key="7">
    <source>
        <dbReference type="ARBA" id="ARBA00022801"/>
    </source>
</evidence>
<comment type="similarity">
    <text evidence="2">Belongs to the protease PrsW family.</text>
</comment>
<dbReference type="GO" id="GO:0006508">
    <property type="term" value="P:proteolysis"/>
    <property type="evidence" value="ECO:0007669"/>
    <property type="project" value="UniProtKB-KW"/>
</dbReference>
<feature type="transmembrane region" description="Helical" evidence="10">
    <location>
        <begin position="105"/>
        <end position="127"/>
    </location>
</feature>
<dbReference type="GO" id="GO:0005886">
    <property type="term" value="C:plasma membrane"/>
    <property type="evidence" value="ECO:0007669"/>
    <property type="project" value="UniProtKB-SubCell"/>
</dbReference>
<evidence type="ECO:0000313" key="11">
    <source>
        <dbReference type="EMBL" id="MDN3619239.1"/>
    </source>
</evidence>
<proteinExistence type="inferred from homology"/>
<feature type="transmembrane region" description="Helical" evidence="10">
    <location>
        <begin position="73"/>
        <end position="93"/>
    </location>
</feature>